<feature type="compositionally biased region" description="Low complexity" evidence="1">
    <location>
        <begin position="223"/>
        <end position="239"/>
    </location>
</feature>
<dbReference type="EMBL" id="GL832958">
    <property type="protein sequence ID" value="EGD80698.1"/>
    <property type="molecule type" value="Genomic_DNA"/>
</dbReference>
<evidence type="ECO:0000256" key="1">
    <source>
        <dbReference type="SAM" id="MobiDB-lite"/>
    </source>
</evidence>
<feature type="region of interest" description="Disordered" evidence="1">
    <location>
        <begin position="172"/>
        <end position="193"/>
    </location>
</feature>
<feature type="compositionally biased region" description="Low complexity" evidence="1">
    <location>
        <begin position="140"/>
        <end position="152"/>
    </location>
</feature>
<keyword evidence="3" id="KW-1185">Reference proteome</keyword>
<dbReference type="KEGG" id="sre:PTSG_01288"/>
<evidence type="ECO:0000313" key="2">
    <source>
        <dbReference type="EMBL" id="EGD80698.1"/>
    </source>
</evidence>
<dbReference type="GeneID" id="16077854"/>
<feature type="region of interest" description="Disordered" evidence="1">
    <location>
        <begin position="131"/>
        <end position="152"/>
    </location>
</feature>
<feature type="region of interest" description="Disordered" evidence="1">
    <location>
        <begin position="205"/>
        <end position="239"/>
    </location>
</feature>
<sequence length="620" mass="67921">MSKVTVRCTDVRAESVRSIRGIRTAQTLHLYACVIHPCFINSLGRALQDPERDLDELLLCDCDFADNAFPELLKALDRVRHHNPLKFLLLEYSGIHSPGPFTAHELTCLLHSVQRLRLSGGSLLARDLRAIGAPTPPATDPTQPSPSSQSRSPFAAVLQDLALDNIRLVDDESDTDTADDTHPDADHQHQRGRPHNLASIASAIAHHQHQQQHGISGDDAHTSRAPASQAPLSSSPASTAPTRCAAAALGDALLAVCPHIHRLDLQYTRLSTNGAQRLLARVCRLARLTHLTINWCDVPGQAACRGLFNPEAPAPPQLQLLSVDVTSWPRECCSNVTAWLARGHPCLQHLSIHREDVVLRPEGREHRHEWYTSIARASLQCPHMSALQLPTWNDDATEDVAEALVAVVQSDTVRAGRVAAHRVAMTGRLSRMDAEVIAEYLPILHCMCTRDDAVACTKDGLLRLLRGLPEWRVLVGLGAAQIVPQHVAQAMLPPNMCSPPWVWQRLQRFDATAPVAVTTTTNTETGMETTTVTAETSDTRGGAGDEHTTTATTRQRLGSLRVTSQRQHVPTLQQMCCLALRCQIMQSEADIVSALPKLPFLNLPSARVDFFFGIDIQPIL</sequence>
<organism evidence="3">
    <name type="scientific">Salpingoeca rosetta (strain ATCC 50818 / BSB-021)</name>
    <dbReference type="NCBI Taxonomy" id="946362"/>
    <lineage>
        <taxon>Eukaryota</taxon>
        <taxon>Choanoflagellata</taxon>
        <taxon>Craspedida</taxon>
        <taxon>Salpingoecidae</taxon>
        <taxon>Salpingoeca</taxon>
    </lineage>
</organism>
<dbReference type="AlphaFoldDB" id="F2TZX0"/>
<dbReference type="InterPro" id="IPR032675">
    <property type="entry name" value="LRR_dom_sf"/>
</dbReference>
<dbReference type="SUPFAM" id="SSF52047">
    <property type="entry name" value="RNI-like"/>
    <property type="match status" value="1"/>
</dbReference>
<dbReference type="RefSeq" id="XP_004997259.1">
    <property type="nucleotide sequence ID" value="XM_004997202.1"/>
</dbReference>
<feature type="compositionally biased region" description="Low complexity" evidence="1">
    <location>
        <begin position="205"/>
        <end position="215"/>
    </location>
</feature>
<dbReference type="Gene3D" id="3.80.10.10">
    <property type="entry name" value="Ribonuclease Inhibitor"/>
    <property type="match status" value="2"/>
</dbReference>
<reference evidence="2" key="1">
    <citation type="submission" date="2009-08" db="EMBL/GenBank/DDBJ databases">
        <title>Annotation of Salpingoeca rosetta.</title>
        <authorList>
            <consortium name="The Broad Institute Genome Sequencing Platform"/>
            <person name="Russ C."/>
            <person name="Cuomo C."/>
            <person name="Burger G."/>
            <person name="Gray M.W."/>
            <person name="Holland P.W.H."/>
            <person name="King N."/>
            <person name="Lang F.B.F."/>
            <person name="Roger A.J."/>
            <person name="Ruiz-Trillo I."/>
            <person name="Young S.K."/>
            <person name="Zeng Q."/>
            <person name="Gargeya S."/>
            <person name="Alvarado L."/>
            <person name="Berlin A."/>
            <person name="Chapman S.B."/>
            <person name="Chen Z."/>
            <person name="Freedman E."/>
            <person name="Gellesch M."/>
            <person name="Goldberg J."/>
            <person name="Griggs A."/>
            <person name="Gujja S."/>
            <person name="Heilman E."/>
            <person name="Heiman D."/>
            <person name="Howarth C."/>
            <person name="Mehta T."/>
            <person name="Neiman D."/>
            <person name="Pearson M."/>
            <person name="Roberts A."/>
            <person name="Saif S."/>
            <person name="Shea T."/>
            <person name="Shenoy N."/>
            <person name="Sisk P."/>
            <person name="Stolte C."/>
            <person name="Sykes S."/>
            <person name="White J."/>
            <person name="Yandava C."/>
            <person name="Haas B."/>
            <person name="Nusbaum C."/>
            <person name="Birren B."/>
        </authorList>
    </citation>
    <scope>NUCLEOTIDE SEQUENCE [LARGE SCALE GENOMIC DNA]</scope>
    <source>
        <strain evidence="2">ATCC 50818</strain>
    </source>
</reference>
<protein>
    <submittedName>
        <fullName evidence="2">Uncharacterized protein</fullName>
    </submittedName>
</protein>
<accession>F2TZX0</accession>
<dbReference type="Proteomes" id="UP000007799">
    <property type="component" value="Unassembled WGS sequence"/>
</dbReference>
<feature type="compositionally biased region" description="Basic and acidic residues" evidence="1">
    <location>
        <begin position="179"/>
        <end position="189"/>
    </location>
</feature>
<evidence type="ECO:0000313" key="3">
    <source>
        <dbReference type="Proteomes" id="UP000007799"/>
    </source>
</evidence>
<gene>
    <name evidence="2" type="ORF">PTSG_01288</name>
</gene>
<name>F2TZX0_SALR5</name>
<dbReference type="InParanoid" id="F2TZX0"/>
<proteinExistence type="predicted"/>